<protein>
    <submittedName>
        <fullName evidence="2">Uncharacterized protein</fullName>
    </submittedName>
</protein>
<feature type="region of interest" description="Disordered" evidence="1">
    <location>
        <begin position="490"/>
        <end position="678"/>
    </location>
</feature>
<evidence type="ECO:0000313" key="2">
    <source>
        <dbReference type="EMBL" id="KAF7441344.1"/>
    </source>
</evidence>
<dbReference type="OrthoDB" id="3250313at2759"/>
<comment type="caution">
    <text evidence="2">The sequence shown here is derived from an EMBL/GenBank/DDBJ whole genome shotgun (WGS) entry which is preliminary data.</text>
</comment>
<proteinExistence type="predicted"/>
<dbReference type="GeneID" id="59371534"/>
<dbReference type="EMBL" id="JACETU010000001">
    <property type="protein sequence ID" value="KAF7441344.1"/>
    <property type="molecule type" value="Genomic_DNA"/>
</dbReference>
<sequence length="846" mass="94629">MSQTTLSQKENELTNVLTGVVGKRKRGNQGDFKGERLQYLNDMLPQYRKASSSGAVSTWFTNTFFPNYFRKFPWFIPAEDDIPEAFNIALEESKLTPEVANMKSDTVNRLVKKIKNWFNYRRASLGLNTSKDPWGPWLDKLRKSDHPRPQRLRDCQYYERTEPYKSKVAATLDEEWPTLNLHEDYRLATRNKIAERLLRAEPSDVQELINKETQKQYDDTLKAYSKGVWTEDVTDPDEREMAIESITPTIQPLLDGIRAITGLYIGFFAVGMPKDKEVSPEKLRADEKSFPSLDPKGFKQAMKLFVRFALTASGSKCYSFFNSVHYHHVTQMEQKRAPPMSRILPTYCLLSNVWTSPTPTPTTSPTKVTAATGPAKTPSRHPSGPQITQPRPKANAVAPTRAGRASLSDEALLQKAIDLAERRLADAGVDVGEDGVGPELLEDVAKLALSAQEKRIKELAKLSNYELQRCSNIARNERLLQSLGLKDHGLFDKQKKRPREPSTPPADDDDYAPDSGVPDSGNESKRLRPAAPPRRSNRGGKSAAAPDKDHSLPNPTTPPRRSDRGGKSATAPDEDHPNPTSTPTPRRSNRGGKAASAPDEDHPNPTTTPTPRRSSRGKAASAPDKDQPHPTTPTSSLSRPNSPPNDPQPDNDPNDDSTSEAGGDDPAPASSQSDDIRPAWFTKAYNAFTDAEKKNRHHNEYYGPRWTSLLQAWETVEALNNFQAGDVKLPDSSTWPAEVANWIKSARYYHRTPASLTDVDAFAKQWWKWWAELNPDWRIKAPDGTLQKAGSGDWESMCATGHKGMINVIVCLWWWRGLTPETSPALKSWNKAVADVTWALHLEQML</sequence>
<reference evidence="2" key="1">
    <citation type="submission" date="2019-07" db="EMBL/GenBank/DDBJ databases">
        <authorList>
            <person name="Palmer J.M."/>
        </authorList>
    </citation>
    <scope>NUCLEOTIDE SEQUENCE</scope>
    <source>
        <strain evidence="2">PC9</strain>
    </source>
</reference>
<dbReference type="VEuPathDB" id="FungiDB:PC9H_001693"/>
<keyword evidence="3" id="KW-1185">Reference proteome</keyword>
<feature type="region of interest" description="Disordered" evidence="1">
    <location>
        <begin position="358"/>
        <end position="394"/>
    </location>
</feature>
<name>A0A8H7A6K9_PLEOS</name>
<dbReference type="Proteomes" id="UP000623687">
    <property type="component" value="Unassembled WGS sequence"/>
</dbReference>
<accession>A0A8H7A6K9</accession>
<organism evidence="2 3">
    <name type="scientific">Pleurotus ostreatus</name>
    <name type="common">Oyster mushroom</name>
    <name type="synonym">White-rot fungus</name>
    <dbReference type="NCBI Taxonomy" id="5322"/>
    <lineage>
        <taxon>Eukaryota</taxon>
        <taxon>Fungi</taxon>
        <taxon>Dikarya</taxon>
        <taxon>Basidiomycota</taxon>
        <taxon>Agaricomycotina</taxon>
        <taxon>Agaricomycetes</taxon>
        <taxon>Agaricomycetidae</taxon>
        <taxon>Agaricales</taxon>
        <taxon>Pleurotineae</taxon>
        <taxon>Pleurotaceae</taxon>
        <taxon>Pleurotus</taxon>
    </lineage>
</organism>
<feature type="compositionally biased region" description="Low complexity" evidence="1">
    <location>
        <begin position="664"/>
        <end position="673"/>
    </location>
</feature>
<evidence type="ECO:0000313" key="3">
    <source>
        <dbReference type="Proteomes" id="UP000623687"/>
    </source>
</evidence>
<dbReference type="AlphaFoldDB" id="A0A8H7A6K9"/>
<dbReference type="RefSeq" id="XP_036637188.1">
    <property type="nucleotide sequence ID" value="XM_036771343.1"/>
</dbReference>
<evidence type="ECO:0000256" key="1">
    <source>
        <dbReference type="SAM" id="MobiDB-lite"/>
    </source>
</evidence>
<gene>
    <name evidence="2" type="ORF">PC9H_001693</name>
</gene>